<sequence length="884" mass="93619">MARDLKLEVMLRAIDKATGPLRKITQGSGKTAEALKASKDELDKLKRGQRDLGSFRKLKEATRENGEALAAAQEQLRGMREGLKRTDAPSRQFQENFLKARQKVERLTGKLEEQRRELGDVRGRLRNTGIETKDLGSAENRMAGQIREANERLEQQRTRLREVTRQQKRATEAANRYHRAIGRANNMTGAGVTGMAAGGAALYGGARLLAPGVDYGEQMSAVQAVGRFQKDDPRFQALKDQSRELGASTAFSATEVGSGQEFLLRAGMSAKAIKSSMQDVLNLAIANNTELGRTADIASNIAGTFKIDLEQEGAMGHVADVLSATASRANVDLEKLGETVKYLGGAEDLDLTLEQASAMAGLLGNIGIQGSQAGTTLRGMMNRLTEPTAEAAGVIDKLGVQVADAQGNMRDMPDILRDINAATQDLGSVARKSDLQKIFGAEAGSGMAELVSQMSTGALDDLIAKLQVAAGENDRMAKTMQDNIGGDLKALNSAWEEVGITITDTNEGPLRNLIRNVTEITRAVGNWMKENPELASTLATIAAVLAAVVAAGGTLTVMLASILGPIAAVRYALTLLSLNPAALTIMAIVAAVALLAAGTYLIYKNWDKISAWFGARWNDVKAAFDNGIGGITRLLADWSPIGLLYKAIVAGLEMLGVEVPAKFGTLGGAVIDGLIGGIGAGLGMLKEKVIGLGSSVMGWFKETLGINSPSRVFTGFGANLLEGLINGIDEKWQMLKDKIGSVAGGVMGWFKDKLGIHSPSRVFAGFGRNTLEGYRQGLAASESGPLKQVGAFGQRMKRAGAGLAIGAASLPAIADVPIDHRPSMESNQASSAPLIGELNINVHPAPGMDEQALARLVVGEVQRALAQAERAAGARRRSALYDTD</sequence>
<keyword evidence="2" id="KW-0175">Coiled coil</keyword>
<gene>
    <name evidence="5" type="ORF">SAMN05661010_00066</name>
</gene>
<dbReference type="PANTHER" id="PTHR37813:SF1">
    <property type="entry name" value="FELS-2 PROPHAGE PROTEIN"/>
    <property type="match status" value="1"/>
</dbReference>
<evidence type="ECO:0000259" key="4">
    <source>
        <dbReference type="Pfam" id="PF10145"/>
    </source>
</evidence>
<keyword evidence="3" id="KW-0812">Transmembrane</keyword>
<name>A0A1G9EPZ9_9GAMM</name>
<dbReference type="NCBIfam" id="TIGR01760">
    <property type="entry name" value="tape_meas_TP901"/>
    <property type="match status" value="1"/>
</dbReference>
<feature type="transmembrane region" description="Helical" evidence="3">
    <location>
        <begin position="583"/>
        <end position="603"/>
    </location>
</feature>
<feature type="domain" description="Phage tail tape measure protein" evidence="4">
    <location>
        <begin position="240"/>
        <end position="440"/>
    </location>
</feature>
<dbReference type="PANTHER" id="PTHR37813">
    <property type="entry name" value="FELS-2 PROPHAGE PROTEIN"/>
    <property type="match status" value="1"/>
</dbReference>
<keyword evidence="6" id="KW-1185">Reference proteome</keyword>
<dbReference type="InterPro" id="IPR010090">
    <property type="entry name" value="Phage_tape_meas"/>
</dbReference>
<evidence type="ECO:0000256" key="2">
    <source>
        <dbReference type="SAM" id="Coils"/>
    </source>
</evidence>
<evidence type="ECO:0000256" key="3">
    <source>
        <dbReference type="SAM" id="Phobius"/>
    </source>
</evidence>
<evidence type="ECO:0000256" key="1">
    <source>
        <dbReference type="ARBA" id="ARBA00022612"/>
    </source>
</evidence>
<dbReference type="RefSeq" id="WP_089724415.1">
    <property type="nucleotide sequence ID" value="NZ_FNGI01000001.1"/>
</dbReference>
<accession>A0A1G9EPZ9</accession>
<dbReference type="AlphaFoldDB" id="A0A1G9EPZ9"/>
<reference evidence="5 6" key="1">
    <citation type="submission" date="2016-10" db="EMBL/GenBank/DDBJ databases">
        <authorList>
            <person name="de Groot N.N."/>
        </authorList>
    </citation>
    <scope>NUCLEOTIDE SEQUENCE [LARGE SCALE GENOMIC DNA]</scope>
    <source>
        <strain evidence="5 6">DSM 14789</strain>
    </source>
</reference>
<keyword evidence="1" id="KW-1188">Viral release from host cell</keyword>
<dbReference type="Proteomes" id="UP000198654">
    <property type="component" value="Unassembled WGS sequence"/>
</dbReference>
<organism evidence="5 6">
    <name type="scientific">Modicisalibacter muralis</name>
    <dbReference type="NCBI Taxonomy" id="119000"/>
    <lineage>
        <taxon>Bacteria</taxon>
        <taxon>Pseudomonadati</taxon>
        <taxon>Pseudomonadota</taxon>
        <taxon>Gammaproteobacteria</taxon>
        <taxon>Oceanospirillales</taxon>
        <taxon>Halomonadaceae</taxon>
        <taxon>Modicisalibacter</taxon>
    </lineage>
</organism>
<keyword evidence="3" id="KW-0472">Membrane</keyword>
<keyword evidence="3" id="KW-1133">Transmembrane helix</keyword>
<protein>
    <submittedName>
        <fullName evidence="5">Phage tail tape measure protein, TP901 family, core region</fullName>
    </submittedName>
</protein>
<dbReference type="STRING" id="119000.SAMN05661010_00066"/>
<dbReference type="EMBL" id="FNGI01000001">
    <property type="protein sequence ID" value="SDK78262.1"/>
    <property type="molecule type" value="Genomic_DNA"/>
</dbReference>
<feature type="transmembrane region" description="Helical" evidence="3">
    <location>
        <begin position="538"/>
        <end position="563"/>
    </location>
</feature>
<evidence type="ECO:0000313" key="6">
    <source>
        <dbReference type="Proteomes" id="UP000198654"/>
    </source>
</evidence>
<dbReference type="Pfam" id="PF10145">
    <property type="entry name" value="PhageMin_Tail"/>
    <property type="match status" value="1"/>
</dbReference>
<proteinExistence type="predicted"/>
<evidence type="ECO:0000313" key="5">
    <source>
        <dbReference type="EMBL" id="SDK78262.1"/>
    </source>
</evidence>
<feature type="coiled-coil region" evidence="2">
    <location>
        <begin position="97"/>
        <end position="173"/>
    </location>
</feature>
<dbReference type="OrthoDB" id="8019720at2"/>